<dbReference type="RefSeq" id="XP_021882575.1">
    <property type="nucleotide sequence ID" value="XM_022022236.1"/>
</dbReference>
<name>A0A1Y2GR75_9FUNG</name>
<reference evidence="2 3" key="1">
    <citation type="submission" date="2016-07" db="EMBL/GenBank/DDBJ databases">
        <title>Pervasive Adenine N6-methylation of Active Genes in Fungi.</title>
        <authorList>
            <consortium name="DOE Joint Genome Institute"/>
            <person name="Mondo S.J."/>
            <person name="Dannebaum R.O."/>
            <person name="Kuo R.C."/>
            <person name="Labutti K."/>
            <person name="Haridas S."/>
            <person name="Kuo A."/>
            <person name="Salamov A."/>
            <person name="Ahrendt S.R."/>
            <person name="Lipzen A."/>
            <person name="Sullivan W."/>
            <person name="Andreopoulos W.B."/>
            <person name="Clum A."/>
            <person name="Lindquist E."/>
            <person name="Daum C."/>
            <person name="Ramamoorthy G.K."/>
            <person name="Gryganskyi A."/>
            <person name="Culley D."/>
            <person name="Magnuson J.K."/>
            <person name="James T.Y."/>
            <person name="O'Malley M.A."/>
            <person name="Stajich J.E."/>
            <person name="Spatafora J.W."/>
            <person name="Visel A."/>
            <person name="Grigoriev I.V."/>
        </authorList>
    </citation>
    <scope>NUCLEOTIDE SEQUENCE [LARGE SCALE GENOMIC DNA]</scope>
    <source>
        <strain evidence="2 3">NRRL 3116</strain>
    </source>
</reference>
<evidence type="ECO:0000256" key="1">
    <source>
        <dbReference type="SAM" id="MobiDB-lite"/>
    </source>
</evidence>
<feature type="compositionally biased region" description="Polar residues" evidence="1">
    <location>
        <begin position="86"/>
        <end position="143"/>
    </location>
</feature>
<dbReference type="GeneID" id="33564080"/>
<proteinExistence type="predicted"/>
<dbReference type="Proteomes" id="UP000193648">
    <property type="component" value="Unassembled WGS sequence"/>
</dbReference>
<dbReference type="AlphaFoldDB" id="A0A1Y2GR75"/>
<organism evidence="2 3">
    <name type="scientific">Lobosporangium transversale</name>
    <dbReference type="NCBI Taxonomy" id="64571"/>
    <lineage>
        <taxon>Eukaryota</taxon>
        <taxon>Fungi</taxon>
        <taxon>Fungi incertae sedis</taxon>
        <taxon>Mucoromycota</taxon>
        <taxon>Mortierellomycotina</taxon>
        <taxon>Mortierellomycetes</taxon>
        <taxon>Mortierellales</taxon>
        <taxon>Mortierellaceae</taxon>
        <taxon>Lobosporangium</taxon>
    </lineage>
</organism>
<evidence type="ECO:0000313" key="3">
    <source>
        <dbReference type="Proteomes" id="UP000193648"/>
    </source>
</evidence>
<protein>
    <submittedName>
        <fullName evidence="2">Uncharacterized protein</fullName>
    </submittedName>
</protein>
<feature type="region of interest" description="Disordered" evidence="1">
    <location>
        <begin position="1"/>
        <end position="232"/>
    </location>
</feature>
<sequence length="310" mass="32738">MTTPNFGGQNMPSNQNSSNSVLEPEDDDDLFFGADIEDTKASQPESPRFSDFDIEMDTTEIMPEDSPVRMKSGEVSTGTPVLRRSGSLNRSTSSPSLVQTTPTKTSTNPQLFQLQGQKSVPFNMPTPISNNANSGPGGQNNQVHQDDNPFVSKQTSLTTAAATKSMSSSSSSILSTPPSSSPRNNVTYHATTSPSSINTRHSQNPQQQQQQQRTGSSTKTQGTMSALKTPAANGNRNVFLANSMASSPSAASPPSPSASSYGALSSFKFSKAAPGQKTATTTPSANQHDIQFSKVAQGTGLKRPLGMIVK</sequence>
<dbReference type="InParanoid" id="A0A1Y2GR75"/>
<feature type="compositionally biased region" description="Low complexity" evidence="1">
    <location>
        <begin position="9"/>
        <end position="20"/>
    </location>
</feature>
<dbReference type="OrthoDB" id="206565at2759"/>
<dbReference type="EMBL" id="MCFF01000013">
    <property type="protein sequence ID" value="ORZ20035.1"/>
    <property type="molecule type" value="Genomic_DNA"/>
</dbReference>
<gene>
    <name evidence="2" type="ORF">BCR41DRAFT_34136</name>
</gene>
<comment type="caution">
    <text evidence="2">The sequence shown here is derived from an EMBL/GenBank/DDBJ whole genome shotgun (WGS) entry which is preliminary data.</text>
</comment>
<feature type="compositionally biased region" description="Polar residues" evidence="1">
    <location>
        <begin position="183"/>
        <end position="205"/>
    </location>
</feature>
<keyword evidence="3" id="KW-1185">Reference proteome</keyword>
<feature type="compositionally biased region" description="Low complexity" evidence="1">
    <location>
        <begin position="152"/>
        <end position="182"/>
    </location>
</feature>
<evidence type="ECO:0000313" key="2">
    <source>
        <dbReference type="EMBL" id="ORZ20035.1"/>
    </source>
</evidence>
<accession>A0A1Y2GR75</accession>
<feature type="compositionally biased region" description="Polar residues" evidence="1">
    <location>
        <begin position="213"/>
        <end position="232"/>
    </location>
</feature>